<dbReference type="RefSeq" id="WP_386763713.1">
    <property type="nucleotide sequence ID" value="NZ_JBHSTI010000002.1"/>
</dbReference>
<dbReference type="EMBL" id="JBHSTI010000002">
    <property type="protein sequence ID" value="MFC6236675.1"/>
    <property type="molecule type" value="Genomic_DNA"/>
</dbReference>
<keyword evidence="2" id="KW-1185">Reference proteome</keyword>
<name>A0ABW1SXG5_9ACTN</name>
<gene>
    <name evidence="1" type="ORF">ACFQGU_02200</name>
</gene>
<accession>A0ABW1SXG5</accession>
<evidence type="ECO:0000313" key="1">
    <source>
        <dbReference type="EMBL" id="MFC6236675.1"/>
    </source>
</evidence>
<evidence type="ECO:0000313" key="2">
    <source>
        <dbReference type="Proteomes" id="UP001596138"/>
    </source>
</evidence>
<protein>
    <recommendedName>
        <fullName evidence="3">HK97 gp10 family phage protein</fullName>
    </recommendedName>
</protein>
<sequence>MGLFQQMKDLKGFVAAAPEMIAEAQPLQAAAQRYGAVTAGSAPVMGMPTAAAIDPADLRLVPIEGVSIDMYARIAKVAAAGVDRASLVGYAAGLGIREQAWDSASFQWNERMRGDMPLAVHFGNLYRSVSV</sequence>
<reference evidence="2" key="1">
    <citation type="journal article" date="2019" name="Int. J. Syst. Evol. Microbiol.">
        <title>The Global Catalogue of Microorganisms (GCM) 10K type strain sequencing project: providing services to taxonomists for standard genome sequencing and annotation.</title>
        <authorList>
            <consortium name="The Broad Institute Genomics Platform"/>
            <consortium name="The Broad Institute Genome Sequencing Center for Infectious Disease"/>
            <person name="Wu L."/>
            <person name="Ma J."/>
        </authorList>
    </citation>
    <scope>NUCLEOTIDE SEQUENCE [LARGE SCALE GENOMIC DNA]</scope>
    <source>
        <strain evidence="2">CGMCC 4.7317</strain>
    </source>
</reference>
<proteinExistence type="predicted"/>
<dbReference type="Proteomes" id="UP001596138">
    <property type="component" value="Unassembled WGS sequence"/>
</dbReference>
<comment type="caution">
    <text evidence="1">The sequence shown here is derived from an EMBL/GenBank/DDBJ whole genome shotgun (WGS) entry which is preliminary data.</text>
</comment>
<organism evidence="1 2">
    <name type="scientific">Longivirga aurantiaca</name>
    <dbReference type="NCBI Taxonomy" id="1837743"/>
    <lineage>
        <taxon>Bacteria</taxon>
        <taxon>Bacillati</taxon>
        <taxon>Actinomycetota</taxon>
        <taxon>Actinomycetes</taxon>
        <taxon>Sporichthyales</taxon>
        <taxon>Sporichthyaceae</taxon>
        <taxon>Longivirga</taxon>
    </lineage>
</organism>
<evidence type="ECO:0008006" key="3">
    <source>
        <dbReference type="Google" id="ProtNLM"/>
    </source>
</evidence>